<dbReference type="InterPro" id="IPR019818">
    <property type="entry name" value="IsoCit/isopropylmalate_DH_CS"/>
</dbReference>
<evidence type="ECO:0000256" key="7">
    <source>
        <dbReference type="ARBA" id="ARBA00022723"/>
    </source>
</evidence>
<dbReference type="CDD" id="cd00112">
    <property type="entry name" value="LDLa"/>
    <property type="match status" value="1"/>
</dbReference>
<dbReference type="Proteomes" id="UP000092444">
    <property type="component" value="Unassembled WGS sequence"/>
</dbReference>
<evidence type="ECO:0000256" key="13">
    <source>
        <dbReference type="ARBA" id="ARBA00029990"/>
    </source>
</evidence>
<dbReference type="Gene3D" id="2.60.120.290">
    <property type="entry name" value="Spermadhesin, CUB domain"/>
    <property type="match status" value="1"/>
</dbReference>
<dbReference type="GO" id="GO:0006102">
    <property type="term" value="P:isocitrate metabolic process"/>
    <property type="evidence" value="ECO:0007669"/>
    <property type="project" value="InterPro"/>
</dbReference>
<feature type="region of interest" description="Disordered" evidence="16">
    <location>
        <begin position="987"/>
        <end position="1021"/>
    </location>
</feature>
<dbReference type="InterPro" id="IPR000859">
    <property type="entry name" value="CUB_dom"/>
</dbReference>
<dbReference type="FunFam" id="2.60.120.290:FF:000049">
    <property type="entry name" value="Uncharacterized protein, isoform B"/>
    <property type="match status" value="1"/>
</dbReference>
<keyword evidence="17" id="KW-0472">Membrane</keyword>
<dbReference type="GO" id="GO:0051287">
    <property type="term" value="F:NAD binding"/>
    <property type="evidence" value="ECO:0007669"/>
    <property type="project" value="InterPro"/>
</dbReference>
<dbReference type="Pfam" id="PF00057">
    <property type="entry name" value="Ldl_recept_a"/>
    <property type="match status" value="1"/>
</dbReference>
<keyword evidence="12" id="KW-0464">Manganese</keyword>
<keyword evidence="6" id="KW-0816">Tricarboxylic acid cycle</keyword>
<dbReference type="VEuPathDB" id="VectorBase:GMOY004931"/>
<keyword evidence="11 15" id="KW-1015">Disulfide bond</keyword>
<comment type="cofactor">
    <cofactor evidence="2">
        <name>Mg(2+)</name>
        <dbReference type="ChEBI" id="CHEBI:18420"/>
    </cofactor>
</comment>
<feature type="compositionally biased region" description="Polar residues" evidence="16">
    <location>
        <begin position="1277"/>
        <end position="1294"/>
    </location>
</feature>
<evidence type="ECO:0000256" key="16">
    <source>
        <dbReference type="SAM" id="MobiDB-lite"/>
    </source>
</evidence>
<organism evidence="20 21">
    <name type="scientific">Glossina morsitans morsitans</name>
    <name type="common">Savannah tsetse fly</name>
    <dbReference type="NCBI Taxonomy" id="37546"/>
    <lineage>
        <taxon>Eukaryota</taxon>
        <taxon>Metazoa</taxon>
        <taxon>Ecdysozoa</taxon>
        <taxon>Arthropoda</taxon>
        <taxon>Hexapoda</taxon>
        <taxon>Insecta</taxon>
        <taxon>Pterygota</taxon>
        <taxon>Neoptera</taxon>
        <taxon>Endopterygota</taxon>
        <taxon>Diptera</taxon>
        <taxon>Brachycera</taxon>
        <taxon>Muscomorpha</taxon>
        <taxon>Hippoboscoidea</taxon>
        <taxon>Glossinidae</taxon>
        <taxon>Glossina</taxon>
    </lineage>
</organism>
<feature type="disulfide bond" evidence="15">
    <location>
        <begin position="846"/>
        <end position="864"/>
    </location>
</feature>
<dbReference type="GO" id="GO:0000287">
    <property type="term" value="F:magnesium ion binding"/>
    <property type="evidence" value="ECO:0007669"/>
    <property type="project" value="InterPro"/>
</dbReference>
<keyword evidence="9" id="KW-0521">NADP</keyword>
<reference evidence="20" key="1">
    <citation type="submission" date="2020-05" db="UniProtKB">
        <authorList>
            <consortium name="EnsemblMetazoa"/>
        </authorList>
    </citation>
    <scope>IDENTIFICATION</scope>
    <source>
        <strain evidence="20">Yale</strain>
    </source>
</reference>
<feature type="domain" description="CUB" evidence="18">
    <location>
        <begin position="594"/>
        <end position="699"/>
    </location>
</feature>
<evidence type="ECO:0000256" key="15">
    <source>
        <dbReference type="PROSITE-ProRule" id="PRU00124"/>
    </source>
</evidence>
<proteinExistence type="inferred from homology"/>
<dbReference type="EnsemblMetazoa" id="GMOY004931-RA">
    <property type="protein sequence ID" value="GMOY004931-PA"/>
    <property type="gene ID" value="GMOY004931"/>
</dbReference>
<keyword evidence="10" id="KW-0560">Oxidoreductase</keyword>
<dbReference type="SUPFAM" id="SSF57424">
    <property type="entry name" value="LDL receptor-like module"/>
    <property type="match status" value="1"/>
</dbReference>
<comment type="cofactor">
    <cofactor evidence="1">
        <name>Mn(2+)</name>
        <dbReference type="ChEBI" id="CHEBI:29035"/>
    </cofactor>
</comment>
<dbReference type="GO" id="GO:0006097">
    <property type="term" value="P:glyoxylate cycle"/>
    <property type="evidence" value="ECO:0007669"/>
    <property type="project" value="UniProtKB-KW"/>
</dbReference>
<dbReference type="InterPro" id="IPR035914">
    <property type="entry name" value="Sperma_CUB_dom_sf"/>
</dbReference>
<dbReference type="InterPro" id="IPR023415">
    <property type="entry name" value="LDLR_class-A_CS"/>
</dbReference>
<dbReference type="EC" id="1.1.1.42" evidence="4"/>
<dbReference type="PhylomeDB" id="A0A1B0FM35"/>
<dbReference type="SUPFAM" id="SSF49854">
    <property type="entry name" value="Spermadhesin, CUB domain"/>
    <property type="match status" value="1"/>
</dbReference>
<keyword evidence="17" id="KW-1133">Transmembrane helix</keyword>
<evidence type="ECO:0000256" key="1">
    <source>
        <dbReference type="ARBA" id="ARBA00001936"/>
    </source>
</evidence>
<feature type="domain" description="Isopropylmalate dehydrogenase-like" evidence="19">
    <location>
        <begin position="9"/>
        <end position="385"/>
    </location>
</feature>
<dbReference type="InterPro" id="IPR036055">
    <property type="entry name" value="LDL_receptor-like_sf"/>
</dbReference>
<feature type="region of interest" description="Disordered" evidence="16">
    <location>
        <begin position="1336"/>
        <end position="1364"/>
    </location>
</feature>
<evidence type="ECO:0000256" key="8">
    <source>
        <dbReference type="ARBA" id="ARBA00022842"/>
    </source>
</evidence>
<dbReference type="CDD" id="cd00041">
    <property type="entry name" value="CUB"/>
    <property type="match status" value="1"/>
</dbReference>
<dbReference type="SMART" id="SM00042">
    <property type="entry name" value="CUB"/>
    <property type="match status" value="1"/>
</dbReference>
<evidence type="ECO:0000259" key="18">
    <source>
        <dbReference type="SMART" id="SM00042"/>
    </source>
</evidence>
<dbReference type="EMBL" id="CCAG010023907">
    <property type="status" value="NOT_ANNOTATED_CDS"/>
    <property type="molecule type" value="Genomic_DNA"/>
</dbReference>
<keyword evidence="7" id="KW-0479">Metal-binding</keyword>
<evidence type="ECO:0000256" key="5">
    <source>
        <dbReference type="ARBA" id="ARBA00022435"/>
    </source>
</evidence>
<dbReference type="GO" id="GO:0005777">
    <property type="term" value="C:peroxisome"/>
    <property type="evidence" value="ECO:0007669"/>
    <property type="project" value="TreeGrafter"/>
</dbReference>
<accession>A0A1B0FM35</accession>
<dbReference type="InterPro" id="IPR024084">
    <property type="entry name" value="IsoPropMal-DH-like_dom"/>
</dbReference>
<evidence type="ECO:0000256" key="12">
    <source>
        <dbReference type="ARBA" id="ARBA00023211"/>
    </source>
</evidence>
<dbReference type="NCBIfam" id="TIGR00127">
    <property type="entry name" value="nadp_idh_euk"/>
    <property type="match status" value="1"/>
</dbReference>
<feature type="region of interest" description="Disordered" evidence="16">
    <location>
        <begin position="1277"/>
        <end position="1297"/>
    </location>
</feature>
<protein>
    <recommendedName>
        <fullName evidence="4">isocitrate dehydrogenase (NADP(+))</fullName>
        <ecNumber evidence="4">1.1.1.42</ecNumber>
    </recommendedName>
    <alternativeName>
        <fullName evidence="13">NADP(+)-specific ICDH</fullName>
    </alternativeName>
    <alternativeName>
        <fullName evidence="14">Oxalosuccinate decarboxylase</fullName>
    </alternativeName>
</protein>
<evidence type="ECO:0000256" key="3">
    <source>
        <dbReference type="ARBA" id="ARBA00007769"/>
    </source>
</evidence>
<dbReference type="SUPFAM" id="SSF53659">
    <property type="entry name" value="Isocitrate/Isopropylmalate dehydrogenase-like"/>
    <property type="match status" value="1"/>
</dbReference>
<dbReference type="STRING" id="37546.A0A1B0FM35"/>
<evidence type="ECO:0000256" key="2">
    <source>
        <dbReference type="ARBA" id="ARBA00001946"/>
    </source>
</evidence>
<dbReference type="Gene3D" id="3.40.718.10">
    <property type="entry name" value="Isopropylmalate Dehydrogenase"/>
    <property type="match status" value="1"/>
</dbReference>
<dbReference type="InterPro" id="IPR002172">
    <property type="entry name" value="LDrepeatLR_classA_rpt"/>
</dbReference>
<feature type="compositionally biased region" description="Basic and acidic residues" evidence="16">
    <location>
        <begin position="1005"/>
        <end position="1014"/>
    </location>
</feature>
<dbReference type="GO" id="GO:0006099">
    <property type="term" value="P:tricarboxylic acid cycle"/>
    <property type="evidence" value="ECO:0007669"/>
    <property type="project" value="UniProtKB-KW"/>
</dbReference>
<dbReference type="GO" id="GO:0006739">
    <property type="term" value="P:NADP+ metabolic process"/>
    <property type="evidence" value="ECO:0007669"/>
    <property type="project" value="TreeGrafter"/>
</dbReference>
<evidence type="ECO:0000256" key="9">
    <source>
        <dbReference type="ARBA" id="ARBA00022857"/>
    </source>
</evidence>
<dbReference type="NCBIfam" id="NF006156">
    <property type="entry name" value="PRK08299.1"/>
    <property type="match status" value="1"/>
</dbReference>
<evidence type="ECO:0000256" key="10">
    <source>
        <dbReference type="ARBA" id="ARBA00023002"/>
    </source>
</evidence>
<comment type="caution">
    <text evidence="15">Lacks conserved residue(s) required for the propagation of feature annotation.</text>
</comment>
<feature type="region of interest" description="Disordered" evidence="16">
    <location>
        <begin position="1168"/>
        <end position="1187"/>
    </location>
</feature>
<dbReference type="PROSITE" id="PS00470">
    <property type="entry name" value="IDH_IMDH"/>
    <property type="match status" value="1"/>
</dbReference>
<evidence type="ECO:0000256" key="6">
    <source>
        <dbReference type="ARBA" id="ARBA00022532"/>
    </source>
</evidence>
<dbReference type="GO" id="GO:0005739">
    <property type="term" value="C:mitochondrion"/>
    <property type="evidence" value="ECO:0007669"/>
    <property type="project" value="TreeGrafter"/>
</dbReference>
<feature type="compositionally biased region" description="Basic residues" evidence="16">
    <location>
        <begin position="992"/>
        <end position="1004"/>
    </location>
</feature>
<dbReference type="GO" id="GO:0005829">
    <property type="term" value="C:cytosol"/>
    <property type="evidence" value="ECO:0007669"/>
    <property type="project" value="TreeGrafter"/>
</dbReference>
<feature type="transmembrane region" description="Helical" evidence="17">
    <location>
        <begin position="910"/>
        <end position="931"/>
    </location>
</feature>
<evidence type="ECO:0000256" key="14">
    <source>
        <dbReference type="ARBA" id="ARBA00031098"/>
    </source>
</evidence>
<dbReference type="FunFam" id="3.40.718.10:FF:000002">
    <property type="entry name" value="Isocitrate dehydrogenase [NADP]"/>
    <property type="match status" value="1"/>
</dbReference>
<evidence type="ECO:0000256" key="11">
    <source>
        <dbReference type="ARBA" id="ARBA00023157"/>
    </source>
</evidence>
<dbReference type="SMART" id="SM00192">
    <property type="entry name" value="LDLa"/>
    <property type="match status" value="1"/>
</dbReference>
<dbReference type="PROSITE" id="PS50068">
    <property type="entry name" value="LDLRA_2"/>
    <property type="match status" value="1"/>
</dbReference>
<dbReference type="PANTHER" id="PTHR11822:SF21">
    <property type="entry name" value="ISOCITRATE DEHYDROGENASE [NADP], MITOCHONDRIAL"/>
    <property type="match status" value="1"/>
</dbReference>
<dbReference type="Pfam" id="PF00180">
    <property type="entry name" value="Iso_dh"/>
    <property type="match status" value="1"/>
</dbReference>
<dbReference type="PROSITE" id="PS01209">
    <property type="entry name" value="LDLRA_1"/>
    <property type="match status" value="1"/>
</dbReference>
<dbReference type="SMART" id="SM01329">
    <property type="entry name" value="Iso_dh"/>
    <property type="match status" value="1"/>
</dbReference>
<dbReference type="EMBL" id="CCAG010023908">
    <property type="status" value="NOT_ANNOTATED_CDS"/>
    <property type="molecule type" value="Genomic_DNA"/>
</dbReference>
<sequence length="1391" mass="157435">MATKISAGPVVDILGDEMTRIIWDSIKEKLILPFLNIELHTYDLGIENRDKTEDKVTIDCAEAIKKYNVGIKCATITPDEKRVEEFKLKKMWKSPNGTIRNILGGTVFREAIICKNVPRLVNGWEKPIVIGRHAHADQYKATDFLVPSAGTLTLSFVSKDGGTKIEQVVNEFKGAGIALAMYNTDASIIDFAHSSFKYALARKLPLYLSTKNTILKKYDGRFKDIFEEIYQKNYKEAYEGENIWYEHRLIDDMVAYVMKSEGGFVWACKNYDGDVQSDSVAQGFGSLGLMTSVLLCPDGKTVEAEAAHGTVTRHYRFYQQGKETSTNPIASIFAWTRGLLHRAKLDNNTDLKSFAETLEKVCVDTIESGHMTKDLAICIKGMNKVERLVRQHFIRIGWLLQIFLILLLLSVAETYPPNNNYRDLDICNHWNGRRHFLELGERGDLHARNVTTSAFRSTLFSPSSSNNALKNRTSTDIWYQCNLELVTCAECVIRITFTHANFSKTCERIANSGVGKSSMCPCEHIQFSEPPYDTTISGQEFCGDGKVFRSKTRTLLLKFFYRATNSHVFSLQYFSERNVKIISGSPRQTIISNYSNQKSMQTQVISTPYFPMTYPRDYGIEHILTCEADNCHVRLDFTDFQLGLTSTLEIFDSNGQMLDSYTGEHFRPPIIISSGKSLLLQFRGNGNTGAGFRAEVTFISAKQLKEDRLLPYTDCGGMVSGPGGAITMMNMIENSTDVRFFDCIWIIKPGNNYMMMKTHISLRVQEFHGMASRSDLTIRQGTTSDALEIENVVWPNNGMSKESHVVPILTGYYIRLRGVFGMSSKLAIVYSVFNYLNCYIGSEFLCGNNHCISIRLHCDGFDHCGDGSDEPDSCEEDWAHLQNDRRWYSHKPNYYFPKIEQYPDLKTATGIFIVSTLGIFAVLSGWMVILYRMGVRARHQRELQNHLQTISELLDRQEEITPDEPPSYEAPPDYEEVIKIGMEQEMRQHMDRPRRHHRHRRRREREHCDRERSCSRAPSNATVQSSVPIHCHCAEERPTTSAAAAAATTTAPVEALSHEKPTENAIAGNSNQSVSQEITQRLETNAENCGATGTSQASEVSTSTSNDGCNRCKHYKRELKTKCASTSPMITNKINNNNNNNSCATNTQLEENSRDFCDDSLNISLTLANNTNDSAGTSSRPKSSSNCTEQTYLKRSWIVVSNGSHSYKMPRLRHTFSSPEPFQIYCNDWLSNDTQNYGSILPYERSFISSNNTSYFGSELSRDTSALSFSVKKQYQATTSTSPTNSDSGNIHRQNTLERRRKRMLMSELDSDDGSKISCFGNVNKQLRVQSKLKQSTQTLRRHARSKSFSNLNQNRSRKVMKRSSSVDLVTSNQRLTSEIFHLSEAKIFMI</sequence>
<evidence type="ECO:0000256" key="17">
    <source>
        <dbReference type="SAM" id="Phobius"/>
    </source>
</evidence>
<keyword evidence="21" id="KW-1185">Reference proteome</keyword>
<dbReference type="GO" id="GO:0004450">
    <property type="term" value="F:isocitrate dehydrogenase (NADP+) activity"/>
    <property type="evidence" value="ECO:0007669"/>
    <property type="project" value="UniProtKB-EC"/>
</dbReference>
<keyword evidence="17" id="KW-0812">Transmembrane</keyword>
<evidence type="ECO:0000256" key="4">
    <source>
        <dbReference type="ARBA" id="ARBA00013013"/>
    </source>
</evidence>
<evidence type="ECO:0000313" key="20">
    <source>
        <dbReference type="EnsemblMetazoa" id="GMOY004931-PA"/>
    </source>
</evidence>
<dbReference type="InterPro" id="IPR004790">
    <property type="entry name" value="Isocitrate_DH_NADP"/>
</dbReference>
<dbReference type="PANTHER" id="PTHR11822">
    <property type="entry name" value="NADP-SPECIFIC ISOCITRATE DEHYDROGENASE"/>
    <property type="match status" value="1"/>
</dbReference>
<feature type="region of interest" description="Disordered" evidence="16">
    <location>
        <begin position="1089"/>
        <end position="1108"/>
    </location>
</feature>
<keyword evidence="8" id="KW-0460">Magnesium</keyword>
<comment type="similarity">
    <text evidence="3">Belongs to the isocitrate and isopropylmalate dehydrogenases family.</text>
</comment>
<evidence type="ECO:0000313" key="21">
    <source>
        <dbReference type="Proteomes" id="UP000092444"/>
    </source>
</evidence>
<name>A0A1B0FM35_GLOMM</name>
<evidence type="ECO:0000259" key="19">
    <source>
        <dbReference type="SMART" id="SM01329"/>
    </source>
</evidence>
<keyword evidence="5" id="KW-0329">Glyoxylate bypass</keyword>
<dbReference type="Gene3D" id="4.10.400.10">
    <property type="entry name" value="Low-density Lipoprotein Receptor"/>
    <property type="match status" value="1"/>
</dbReference>